<evidence type="ECO:0000256" key="2">
    <source>
        <dbReference type="ARBA" id="ARBA00022454"/>
    </source>
</evidence>
<dbReference type="PANTHER" id="PTHR46223">
    <property type="entry name" value="HISTONE-LYSINE N-METHYLTRANSFERASE SUV39H"/>
    <property type="match status" value="1"/>
</dbReference>
<evidence type="ECO:0000256" key="7">
    <source>
        <dbReference type="ARBA" id="ARBA00022833"/>
    </source>
</evidence>
<dbReference type="InterPro" id="IPR046341">
    <property type="entry name" value="SET_dom_sf"/>
</dbReference>
<evidence type="ECO:0000256" key="5">
    <source>
        <dbReference type="ARBA" id="ARBA00022691"/>
    </source>
</evidence>
<dbReference type="Pfam" id="PF00856">
    <property type="entry name" value="SET"/>
    <property type="match status" value="1"/>
</dbReference>
<dbReference type="Gene3D" id="2.170.270.10">
    <property type="entry name" value="SET domain"/>
    <property type="match status" value="1"/>
</dbReference>
<keyword evidence="7" id="KW-0862">Zinc</keyword>
<evidence type="ECO:0000313" key="9">
    <source>
        <dbReference type="WBParaSite" id="MCU_013914-RA"/>
    </source>
</evidence>
<evidence type="ECO:0000256" key="6">
    <source>
        <dbReference type="ARBA" id="ARBA00022723"/>
    </source>
</evidence>
<organism evidence="9">
    <name type="scientific">Mesocestoides corti</name>
    <name type="common">Flatworm</name>
    <dbReference type="NCBI Taxonomy" id="53468"/>
    <lineage>
        <taxon>Eukaryota</taxon>
        <taxon>Metazoa</taxon>
        <taxon>Spiralia</taxon>
        <taxon>Lophotrochozoa</taxon>
        <taxon>Platyhelminthes</taxon>
        <taxon>Cestoda</taxon>
        <taxon>Eucestoda</taxon>
        <taxon>Cyclophyllidea</taxon>
        <taxon>Mesocestoididae</taxon>
        <taxon>Mesocestoides</taxon>
    </lineage>
</organism>
<reference evidence="9" key="1">
    <citation type="submission" date="2019-11" db="UniProtKB">
        <authorList>
            <consortium name="WormBaseParasite"/>
        </authorList>
    </citation>
    <scope>IDENTIFICATION</scope>
</reference>
<dbReference type="InterPro" id="IPR050973">
    <property type="entry name" value="H3K9_Histone-Lys_N-MTase"/>
</dbReference>
<name>A0A5K3G6C5_MESCO</name>
<dbReference type="PANTHER" id="PTHR46223:SF3">
    <property type="entry name" value="HISTONE-LYSINE N-METHYLTRANSFERASE SET-23"/>
    <property type="match status" value="1"/>
</dbReference>
<keyword evidence="6" id="KW-0479">Metal-binding</keyword>
<dbReference type="InterPro" id="IPR001214">
    <property type="entry name" value="SET_dom"/>
</dbReference>
<evidence type="ECO:0000256" key="3">
    <source>
        <dbReference type="ARBA" id="ARBA00022603"/>
    </source>
</evidence>
<keyword evidence="2" id="KW-0158">Chromosome</keyword>
<comment type="subcellular location">
    <subcellularLocation>
        <location evidence="1">Chromosome</location>
    </subcellularLocation>
</comment>
<evidence type="ECO:0000256" key="1">
    <source>
        <dbReference type="ARBA" id="ARBA00004286"/>
    </source>
</evidence>
<dbReference type="WBParaSite" id="MCU_013914-RA">
    <property type="protein sequence ID" value="MCU_013914-RA"/>
    <property type="gene ID" value="MCU_013914"/>
</dbReference>
<dbReference type="SUPFAM" id="SSF82199">
    <property type="entry name" value="SET domain"/>
    <property type="match status" value="1"/>
</dbReference>
<accession>A0A5K3G6C5</accession>
<keyword evidence="5" id="KW-0949">S-adenosyl-L-methionine</keyword>
<dbReference type="PROSITE" id="PS50868">
    <property type="entry name" value="POST_SET"/>
    <property type="match status" value="1"/>
</dbReference>
<keyword evidence="4" id="KW-0808">Transferase</keyword>
<proteinExistence type="predicted"/>
<keyword evidence="3" id="KW-0489">Methyltransferase</keyword>
<dbReference type="GO" id="GO:0046872">
    <property type="term" value="F:metal ion binding"/>
    <property type="evidence" value="ECO:0007669"/>
    <property type="project" value="UniProtKB-KW"/>
</dbReference>
<dbReference type="InterPro" id="IPR003616">
    <property type="entry name" value="Post-SET_dom"/>
</dbReference>
<dbReference type="AlphaFoldDB" id="A0A5K3G6C5"/>
<sequence>TQHVHVQLSSLRGESRVRDGCEGVCQFQSSPAFMAVVDGAYNVTDFPADLNPTCLFNHSCEPNLTMMPMLALFALRDIRAHEELTYNYFEKSGEIVERAGKECRCGTSSCVGHLPFCI</sequence>
<dbReference type="GO" id="GO:0005694">
    <property type="term" value="C:chromosome"/>
    <property type="evidence" value="ECO:0007669"/>
    <property type="project" value="UniProtKB-SubCell"/>
</dbReference>
<feature type="domain" description="Post-SET" evidence="8">
    <location>
        <begin position="99"/>
        <end position="115"/>
    </location>
</feature>
<evidence type="ECO:0000256" key="4">
    <source>
        <dbReference type="ARBA" id="ARBA00022679"/>
    </source>
</evidence>
<dbReference type="GO" id="GO:0008168">
    <property type="term" value="F:methyltransferase activity"/>
    <property type="evidence" value="ECO:0007669"/>
    <property type="project" value="UniProtKB-KW"/>
</dbReference>
<dbReference type="GO" id="GO:0032259">
    <property type="term" value="P:methylation"/>
    <property type="evidence" value="ECO:0007669"/>
    <property type="project" value="UniProtKB-KW"/>
</dbReference>
<evidence type="ECO:0000259" key="8">
    <source>
        <dbReference type="PROSITE" id="PS50868"/>
    </source>
</evidence>
<protein>
    <submittedName>
        <fullName evidence="9">Post-SET domain-containing protein</fullName>
    </submittedName>
</protein>